<sequence length="112" mass="12935">MDVKQRIDLLQSLLDHQKKTETASTETASIEEFTKMDGVLATLREESINENFLGTIQEIHTYVDNGRESSNRTELVKHHHLNLSRWVEELQLLNEGGGKVTIDYEQRKGREI</sequence>
<dbReference type="RefSeq" id="WP_183041088.1">
    <property type="nucleotide sequence ID" value="NZ_KZ614146.1"/>
</dbReference>
<protein>
    <submittedName>
        <fullName evidence="1">Uncharacterized protein</fullName>
    </submittedName>
</protein>
<dbReference type="InterPro" id="IPR025547">
    <property type="entry name" value="YtzH"/>
</dbReference>
<reference evidence="1 2" key="1">
    <citation type="submission" date="2017-10" db="EMBL/GenBank/DDBJ databases">
        <title>Bacillus sp. nov., a halophilic bacterium isolated from a Keqin Lake.</title>
        <authorList>
            <person name="Wang H."/>
        </authorList>
    </citation>
    <scope>NUCLEOTIDE SEQUENCE [LARGE SCALE GENOMIC DNA]</scope>
    <source>
        <strain evidence="1 2">KCTC 13187</strain>
    </source>
</reference>
<evidence type="ECO:0000313" key="2">
    <source>
        <dbReference type="Proteomes" id="UP000281498"/>
    </source>
</evidence>
<dbReference type="EMBL" id="PDOE01000005">
    <property type="protein sequence ID" value="RKL66774.1"/>
    <property type="molecule type" value="Genomic_DNA"/>
</dbReference>
<evidence type="ECO:0000313" key="1">
    <source>
        <dbReference type="EMBL" id="RKL66774.1"/>
    </source>
</evidence>
<comment type="caution">
    <text evidence="1">The sequence shown here is derived from an EMBL/GenBank/DDBJ whole genome shotgun (WGS) entry which is preliminary data.</text>
</comment>
<gene>
    <name evidence="1" type="ORF">CR203_13115</name>
</gene>
<dbReference type="Proteomes" id="UP000281498">
    <property type="component" value="Unassembled WGS sequence"/>
</dbReference>
<organism evidence="1 2">
    <name type="scientific">Salipaludibacillus neizhouensis</name>
    <dbReference type="NCBI Taxonomy" id="885475"/>
    <lineage>
        <taxon>Bacteria</taxon>
        <taxon>Bacillati</taxon>
        <taxon>Bacillota</taxon>
        <taxon>Bacilli</taxon>
        <taxon>Bacillales</taxon>
        <taxon>Bacillaceae</taxon>
    </lineage>
</organism>
<keyword evidence="2" id="KW-1185">Reference proteome</keyword>
<dbReference type="Pfam" id="PF14165">
    <property type="entry name" value="YtzH"/>
    <property type="match status" value="1"/>
</dbReference>
<accession>A0A3A9K0Z2</accession>
<name>A0A3A9K0Z2_9BACI</name>
<dbReference type="AlphaFoldDB" id="A0A3A9K0Z2"/>
<proteinExistence type="predicted"/>